<accession>A0ABX5FD14</accession>
<dbReference type="Pfam" id="PF19306">
    <property type="entry name" value="WHD_Lhr"/>
    <property type="match status" value="1"/>
</dbReference>
<gene>
    <name evidence="12" type="ORF">C7B81_04465</name>
</gene>
<evidence type="ECO:0000256" key="2">
    <source>
        <dbReference type="ARBA" id="ARBA00022763"/>
    </source>
</evidence>
<dbReference type="GO" id="GO:0016874">
    <property type="term" value="F:ligase activity"/>
    <property type="evidence" value="ECO:0007669"/>
    <property type="project" value="UniProtKB-KW"/>
</dbReference>
<evidence type="ECO:0000256" key="1">
    <source>
        <dbReference type="ARBA" id="ARBA00022741"/>
    </source>
</evidence>
<keyword evidence="3" id="KW-0378">Hydrolase</keyword>
<dbReference type="InterPro" id="IPR011545">
    <property type="entry name" value="DEAD/DEAH_box_helicase_dom"/>
</dbReference>
<dbReference type="PROSITE" id="PS51194">
    <property type="entry name" value="HELICASE_CTER"/>
    <property type="match status" value="1"/>
</dbReference>
<name>A0ABX5FD14_9CHRO</name>
<reference evidence="12 13" key="1">
    <citation type="submission" date="2018-02" db="EMBL/GenBank/DDBJ databases">
        <authorList>
            <person name="Moore K."/>
            <person name="Momper L."/>
        </authorList>
    </citation>
    <scope>NUCLEOTIDE SEQUENCE [LARGE SCALE GENOMIC DNA]</scope>
    <source>
        <strain evidence="12 13">CCALA 015</strain>
    </source>
</reference>
<dbReference type="InterPro" id="IPR014001">
    <property type="entry name" value="Helicase_ATP-bd"/>
</dbReference>
<dbReference type="InterPro" id="IPR017170">
    <property type="entry name" value="Lhr-like"/>
</dbReference>
<dbReference type="CDD" id="cd18796">
    <property type="entry name" value="SF2_C_LHR"/>
    <property type="match status" value="1"/>
</dbReference>
<dbReference type="EMBL" id="PVWP01000002">
    <property type="protein sequence ID" value="PSB38808.1"/>
    <property type="molecule type" value="Genomic_DNA"/>
</dbReference>
<protein>
    <submittedName>
        <fullName evidence="12">DNA ligase-associated DEXH box helicase</fullName>
    </submittedName>
</protein>
<dbReference type="Pfam" id="PF00271">
    <property type="entry name" value="Helicase_C"/>
    <property type="match status" value="1"/>
</dbReference>
<dbReference type="PANTHER" id="PTHR47962:SF3">
    <property type="entry name" value="LARGE ATP-DEPENDENT HELICASE-RELATED PROTEIN"/>
    <property type="match status" value="1"/>
</dbReference>
<evidence type="ECO:0000256" key="4">
    <source>
        <dbReference type="ARBA" id="ARBA00022806"/>
    </source>
</evidence>
<keyword evidence="6" id="KW-0238">DNA-binding</keyword>
<feature type="domain" description="Helicase C-terminal" evidence="11">
    <location>
        <begin position="247"/>
        <end position="406"/>
    </location>
</feature>
<keyword evidence="5" id="KW-0067">ATP-binding</keyword>
<keyword evidence="2" id="KW-0227">DNA damage</keyword>
<dbReference type="Proteomes" id="UP000238218">
    <property type="component" value="Unassembled WGS sequence"/>
</dbReference>
<dbReference type="Gene3D" id="3.40.50.300">
    <property type="entry name" value="P-loop containing nucleotide triphosphate hydrolases"/>
    <property type="match status" value="2"/>
</dbReference>
<dbReference type="Pfam" id="PF00270">
    <property type="entry name" value="DEAD"/>
    <property type="match status" value="1"/>
</dbReference>
<dbReference type="SMART" id="SM00487">
    <property type="entry name" value="DEXDc"/>
    <property type="match status" value="1"/>
</dbReference>
<keyword evidence="1" id="KW-0547">Nucleotide-binding</keyword>
<evidence type="ECO:0000256" key="3">
    <source>
        <dbReference type="ARBA" id="ARBA00022801"/>
    </source>
</evidence>
<dbReference type="PANTHER" id="PTHR47962">
    <property type="entry name" value="ATP-DEPENDENT HELICASE LHR-RELATED-RELATED"/>
    <property type="match status" value="1"/>
</dbReference>
<dbReference type="SMART" id="SM00490">
    <property type="entry name" value="HELICc"/>
    <property type="match status" value="1"/>
</dbReference>
<dbReference type="PIRSF" id="PIRSF037307">
    <property type="entry name" value="Lhr-like_helic_prd"/>
    <property type="match status" value="1"/>
</dbReference>
<proteinExistence type="inferred from homology"/>
<dbReference type="NCBIfam" id="TIGR04121">
    <property type="entry name" value="DEXH_lig_assoc"/>
    <property type="match status" value="1"/>
</dbReference>
<dbReference type="SUPFAM" id="SSF52540">
    <property type="entry name" value="P-loop containing nucleoside triphosphate hydrolases"/>
    <property type="match status" value="1"/>
</dbReference>
<keyword evidence="12" id="KW-0436">Ligase</keyword>
<dbReference type="InterPro" id="IPR052511">
    <property type="entry name" value="ATP-dep_Helicase"/>
</dbReference>
<evidence type="ECO:0000259" key="11">
    <source>
        <dbReference type="PROSITE" id="PS51194"/>
    </source>
</evidence>
<comment type="caution">
    <text evidence="12">The sequence shown here is derived from an EMBL/GenBank/DDBJ whole genome shotgun (WGS) entry which is preliminary data.</text>
</comment>
<dbReference type="PROSITE" id="PS51192">
    <property type="entry name" value="HELICASE_ATP_BIND_1"/>
    <property type="match status" value="1"/>
</dbReference>
<dbReference type="InterPro" id="IPR001650">
    <property type="entry name" value="Helicase_C-like"/>
</dbReference>
<keyword evidence="7" id="KW-0234">DNA repair</keyword>
<keyword evidence="13" id="KW-1185">Reference proteome</keyword>
<dbReference type="RefSeq" id="WP_106220077.1">
    <property type="nucleotide sequence ID" value="NZ_PVWP01000002.1"/>
</dbReference>
<reference evidence="12 13" key="2">
    <citation type="submission" date="2018-03" db="EMBL/GenBank/DDBJ databases">
        <title>The ancient ancestry and fast evolution of plastids.</title>
        <authorList>
            <person name="Moore K.R."/>
            <person name="Magnabosco C."/>
            <person name="Momper L."/>
            <person name="Gold D.A."/>
            <person name="Bosak T."/>
            <person name="Fournier G.P."/>
        </authorList>
    </citation>
    <scope>NUCLEOTIDE SEQUENCE [LARGE SCALE GENOMIC DNA]</scope>
    <source>
        <strain evidence="12 13">CCALA 015</strain>
    </source>
</reference>
<dbReference type="Pfam" id="PF08494">
    <property type="entry name" value="DEAD_assoc"/>
    <property type="match status" value="1"/>
</dbReference>
<evidence type="ECO:0000256" key="9">
    <source>
        <dbReference type="ARBA" id="ARBA00093467"/>
    </source>
</evidence>
<evidence type="ECO:0000256" key="8">
    <source>
        <dbReference type="ARBA" id="ARBA00023235"/>
    </source>
</evidence>
<dbReference type="InterPro" id="IPR027417">
    <property type="entry name" value="P-loop_NTPase"/>
</dbReference>
<dbReference type="InterPro" id="IPR013701">
    <property type="entry name" value="Lhr-like_DEAD/DEAH_assoc"/>
</dbReference>
<evidence type="ECO:0000256" key="7">
    <source>
        <dbReference type="ARBA" id="ARBA00023204"/>
    </source>
</evidence>
<evidence type="ECO:0000256" key="6">
    <source>
        <dbReference type="ARBA" id="ARBA00023125"/>
    </source>
</evidence>
<organism evidence="12 13">
    <name type="scientific">Aphanothece cf. minutissima CCALA 015</name>
    <dbReference type="NCBI Taxonomy" id="2107695"/>
    <lineage>
        <taxon>Bacteria</taxon>
        <taxon>Bacillati</taxon>
        <taxon>Cyanobacteriota</taxon>
        <taxon>Cyanophyceae</taxon>
        <taxon>Oscillatoriophycideae</taxon>
        <taxon>Chroococcales</taxon>
        <taxon>Aphanothecaceae</taxon>
        <taxon>Aphanothece</taxon>
    </lineage>
</organism>
<keyword evidence="8" id="KW-0413">Isomerase</keyword>
<evidence type="ECO:0000313" key="12">
    <source>
        <dbReference type="EMBL" id="PSB38808.1"/>
    </source>
</evidence>
<evidence type="ECO:0000313" key="13">
    <source>
        <dbReference type="Proteomes" id="UP000238218"/>
    </source>
</evidence>
<sequence>MTPSPAAALRPIEAWFRARGWRPMPFQRQCWRAYLEGASGLIQVPTGSGKTYAAVMGPIAAMLAENGGAGPDAGLRLLVLTPLRALSRDLLLAIREPIEAMGWPLRVGLRNGDTSSHERGKQLKAPPQILITTPESLSLLLAGPRAQALFADLEAVVIDEWHELMGSKRGSQTELCLSWLRSRRPALRTWAISATIGNLEEAARTAVGVDGEPRIITARIRRDTQIRSLLPDTIDGFPWAGHLGLRMYEELVAALDPAVSTLLFTNTRNQAERWHQCLRFACPEMEGALALHHSAIDRAEREAIEAGVKAAAIRWVVCTSSLDLGVDFQPVERVVQIGSAKNLARLLQRAGRSAHQPGGTAQVLFMPTNALELLEVSAMRRGLGEGLVEHRRPPQEPLDVLLQHLVSLACGPGFEPEATLVAVRRTWSYRQLERSRWDWCLRFLEEGGDCLGAYPRYRKLEREPAAPAPAGSWRYVVREPAVARLHRLNIGTISADRAVTVRFVRGAVLGHVEEAFVGRLKPGDVFFFAGRQLEFVRLREMTAMVKATTRRSATVPAWGGGQMALSDLLSAHLRREVDRCARALDGEAGFCLDTAELQALEPLLERQVQLSALPRTHQFLVELCHTREGSHLYAYPFEGRFVHEGLGFLWSWRLARHHPGTFTVSVNDYGFELLAPRGYPFEELLAQHAESLLDPTGLLEDLERAVNLSELCRRRFRSIAQVSGLVLNGYPGQARSGGQLQISAALLFDVFQRHEPGNLLLAQARGEVLEDQLDLGRLIGTLERLQASEWLERYPPRPGPMAFPLLAERLNNRMSNESLLERLERLRQQATRAEGR</sequence>
<feature type="domain" description="Helicase ATP-binding" evidence="10">
    <location>
        <begin position="31"/>
        <end position="214"/>
    </location>
</feature>
<keyword evidence="4" id="KW-0347">Helicase</keyword>
<dbReference type="InterPro" id="IPR026362">
    <property type="entry name" value="DEXH_lig_assoc"/>
</dbReference>
<comment type="similarity">
    <text evidence="9">Belongs to the Lhr helicase family. Lhr-Core subfamily.</text>
</comment>
<dbReference type="InterPro" id="IPR045628">
    <property type="entry name" value="Lhr_WH_dom"/>
</dbReference>
<evidence type="ECO:0000256" key="5">
    <source>
        <dbReference type="ARBA" id="ARBA00022840"/>
    </source>
</evidence>
<evidence type="ECO:0000259" key="10">
    <source>
        <dbReference type="PROSITE" id="PS51192"/>
    </source>
</evidence>